<evidence type="ECO:0000259" key="4">
    <source>
        <dbReference type="Pfam" id="PF00685"/>
    </source>
</evidence>
<dbReference type="InterPro" id="IPR000863">
    <property type="entry name" value="Sulfotransferase_dom"/>
</dbReference>
<dbReference type="AlphaFoldDB" id="A0AAD8W2E2"/>
<sequence length="103" mass="11883">MELEKAFAMFCEGVSVCGPFWDHCLEYWKESLARPEKVIFLKYEEIKSDPVRAVTKLARFLGPRSAKRRKALVCPKRSCGYAALRRLPGWRLRCAGSWKCARA</sequence>
<comment type="similarity">
    <text evidence="1 3">Belongs to the sulfotransferase 1 family.</text>
</comment>
<dbReference type="Gene3D" id="3.40.50.300">
    <property type="entry name" value="P-loop containing nucleotide triphosphate hydrolases"/>
    <property type="match status" value="1"/>
</dbReference>
<accession>A0AAD8W2E2</accession>
<feature type="domain" description="Sulfotransferase" evidence="4">
    <location>
        <begin position="3"/>
        <end position="64"/>
    </location>
</feature>
<protein>
    <recommendedName>
        <fullName evidence="3">Sulfotransferase</fullName>
        <ecNumber evidence="3">2.8.2.-</ecNumber>
    </recommendedName>
</protein>
<evidence type="ECO:0000256" key="2">
    <source>
        <dbReference type="ARBA" id="ARBA00022679"/>
    </source>
</evidence>
<dbReference type="SUPFAM" id="SSF52540">
    <property type="entry name" value="P-loop containing nucleoside triphosphate hydrolases"/>
    <property type="match status" value="1"/>
</dbReference>
<gene>
    <name evidence="5" type="ORF">QYE76_006612</name>
</gene>
<keyword evidence="2 3" id="KW-0808">Transferase</keyword>
<evidence type="ECO:0000313" key="5">
    <source>
        <dbReference type="EMBL" id="KAK1632297.1"/>
    </source>
</evidence>
<dbReference type="PANTHER" id="PTHR11783">
    <property type="entry name" value="SULFOTRANSFERASE SULT"/>
    <property type="match status" value="1"/>
</dbReference>
<evidence type="ECO:0000313" key="6">
    <source>
        <dbReference type="Proteomes" id="UP001231189"/>
    </source>
</evidence>
<dbReference type="InterPro" id="IPR027417">
    <property type="entry name" value="P-loop_NTPase"/>
</dbReference>
<dbReference type="Pfam" id="PF00685">
    <property type="entry name" value="Sulfotransfer_1"/>
    <property type="match status" value="1"/>
</dbReference>
<reference evidence="5" key="1">
    <citation type="submission" date="2023-07" db="EMBL/GenBank/DDBJ databases">
        <title>A chromosome-level genome assembly of Lolium multiflorum.</title>
        <authorList>
            <person name="Chen Y."/>
            <person name="Copetti D."/>
            <person name="Kolliker R."/>
            <person name="Studer B."/>
        </authorList>
    </citation>
    <scope>NUCLEOTIDE SEQUENCE</scope>
    <source>
        <strain evidence="5">02402/16</strain>
        <tissue evidence="5">Leaf</tissue>
    </source>
</reference>
<keyword evidence="6" id="KW-1185">Reference proteome</keyword>
<evidence type="ECO:0000256" key="1">
    <source>
        <dbReference type="ARBA" id="ARBA00005771"/>
    </source>
</evidence>
<dbReference type="EC" id="2.8.2.-" evidence="3"/>
<dbReference type="Proteomes" id="UP001231189">
    <property type="component" value="Unassembled WGS sequence"/>
</dbReference>
<organism evidence="5 6">
    <name type="scientific">Lolium multiflorum</name>
    <name type="common">Italian ryegrass</name>
    <name type="synonym">Lolium perenne subsp. multiflorum</name>
    <dbReference type="NCBI Taxonomy" id="4521"/>
    <lineage>
        <taxon>Eukaryota</taxon>
        <taxon>Viridiplantae</taxon>
        <taxon>Streptophyta</taxon>
        <taxon>Embryophyta</taxon>
        <taxon>Tracheophyta</taxon>
        <taxon>Spermatophyta</taxon>
        <taxon>Magnoliopsida</taxon>
        <taxon>Liliopsida</taxon>
        <taxon>Poales</taxon>
        <taxon>Poaceae</taxon>
        <taxon>BOP clade</taxon>
        <taxon>Pooideae</taxon>
        <taxon>Poodae</taxon>
        <taxon>Poeae</taxon>
        <taxon>Poeae Chloroplast Group 2 (Poeae type)</taxon>
        <taxon>Loliodinae</taxon>
        <taxon>Loliinae</taxon>
        <taxon>Lolium</taxon>
    </lineage>
</organism>
<evidence type="ECO:0000256" key="3">
    <source>
        <dbReference type="RuleBase" id="RU361155"/>
    </source>
</evidence>
<name>A0AAD8W2E2_LOLMU</name>
<proteinExistence type="inferred from homology"/>
<comment type="caution">
    <text evidence="5">The sequence shown here is derived from an EMBL/GenBank/DDBJ whole genome shotgun (WGS) entry which is preliminary data.</text>
</comment>
<dbReference type="EMBL" id="JAUUTY010000005">
    <property type="protein sequence ID" value="KAK1632297.1"/>
    <property type="molecule type" value="Genomic_DNA"/>
</dbReference>
<dbReference type="GO" id="GO:0008146">
    <property type="term" value="F:sulfotransferase activity"/>
    <property type="evidence" value="ECO:0007669"/>
    <property type="project" value="InterPro"/>
</dbReference>